<dbReference type="InterPro" id="IPR018639">
    <property type="entry name" value="DUF2062"/>
</dbReference>
<gene>
    <name evidence="3" type="ORF">DSLASN_31320</name>
</gene>
<keyword evidence="1" id="KW-0472">Membrane</keyword>
<feature type="transmembrane region" description="Helical" evidence="1">
    <location>
        <begin position="78"/>
        <end position="96"/>
    </location>
</feature>
<dbReference type="Proteomes" id="UP001320148">
    <property type="component" value="Chromosome"/>
</dbReference>
<dbReference type="RefSeq" id="WP_236888921.1">
    <property type="nucleotide sequence ID" value="NZ_AP024488.1"/>
</dbReference>
<reference evidence="3 4" key="1">
    <citation type="submission" date="2021-02" db="EMBL/GenBank/DDBJ databases">
        <title>Complete genome of Desulfoluna sp. strain ASN36.</title>
        <authorList>
            <person name="Takahashi A."/>
            <person name="Kojima H."/>
            <person name="Fukui M."/>
        </authorList>
    </citation>
    <scope>NUCLEOTIDE SEQUENCE [LARGE SCALE GENOMIC DNA]</scope>
    <source>
        <strain evidence="3 4">ASN36</strain>
    </source>
</reference>
<dbReference type="PANTHER" id="PTHR40547:SF1">
    <property type="entry name" value="SLL0298 PROTEIN"/>
    <property type="match status" value="1"/>
</dbReference>
<evidence type="ECO:0000256" key="1">
    <source>
        <dbReference type="SAM" id="Phobius"/>
    </source>
</evidence>
<dbReference type="Pfam" id="PF09835">
    <property type="entry name" value="DUF2062"/>
    <property type="match status" value="1"/>
</dbReference>
<name>A0ABM7PIU6_9BACT</name>
<keyword evidence="4" id="KW-1185">Reference proteome</keyword>
<feature type="domain" description="DUF2062" evidence="2">
    <location>
        <begin position="24"/>
        <end position="174"/>
    </location>
</feature>
<accession>A0ABM7PIU6</accession>
<sequence length="206" mass="22460">MKQTEQKSSLSNESITYWNKIKKHFCSLLEKIKKLQGNPHYIAMGMAIGVFVGMTPTIPFHTALAIALAFVLRGSKPAAAIGVWVANPLTIPLFYYGGYKVGVFFFGGNQGGGPDIDAMTLTLESSIPFLEKMVLIKRFLSHNLGVACMMLAGSVVLAVIPTIASYFITRKLVAGTYTSVKVISKARHIKQDINRQSGEESDDDIA</sequence>
<protein>
    <recommendedName>
        <fullName evidence="2">DUF2062 domain-containing protein</fullName>
    </recommendedName>
</protein>
<keyword evidence="1" id="KW-1133">Transmembrane helix</keyword>
<dbReference type="EMBL" id="AP024488">
    <property type="protein sequence ID" value="BCS97500.1"/>
    <property type="molecule type" value="Genomic_DNA"/>
</dbReference>
<organism evidence="3 4">
    <name type="scientific">Desulfoluna limicola</name>
    <dbReference type="NCBI Taxonomy" id="2810562"/>
    <lineage>
        <taxon>Bacteria</taxon>
        <taxon>Pseudomonadati</taxon>
        <taxon>Thermodesulfobacteriota</taxon>
        <taxon>Desulfobacteria</taxon>
        <taxon>Desulfobacterales</taxon>
        <taxon>Desulfolunaceae</taxon>
        <taxon>Desulfoluna</taxon>
    </lineage>
</organism>
<dbReference type="PANTHER" id="PTHR40547">
    <property type="entry name" value="SLL0298 PROTEIN"/>
    <property type="match status" value="1"/>
</dbReference>
<evidence type="ECO:0000313" key="4">
    <source>
        <dbReference type="Proteomes" id="UP001320148"/>
    </source>
</evidence>
<evidence type="ECO:0000259" key="2">
    <source>
        <dbReference type="Pfam" id="PF09835"/>
    </source>
</evidence>
<proteinExistence type="predicted"/>
<evidence type="ECO:0000313" key="3">
    <source>
        <dbReference type="EMBL" id="BCS97500.1"/>
    </source>
</evidence>
<keyword evidence="1" id="KW-0812">Transmembrane</keyword>
<feature type="transmembrane region" description="Helical" evidence="1">
    <location>
        <begin position="41"/>
        <end position="72"/>
    </location>
</feature>
<feature type="transmembrane region" description="Helical" evidence="1">
    <location>
        <begin position="144"/>
        <end position="168"/>
    </location>
</feature>